<evidence type="ECO:0000313" key="2">
    <source>
        <dbReference type="EMBL" id="KAA1072821.1"/>
    </source>
</evidence>
<feature type="signal peptide" evidence="1">
    <location>
        <begin position="1"/>
        <end position="21"/>
    </location>
</feature>
<name>A0A5B0M893_PUCGR</name>
<protein>
    <submittedName>
        <fullName evidence="2">Uncharacterized protein</fullName>
    </submittedName>
</protein>
<keyword evidence="4" id="KW-1185">Reference proteome</keyword>
<comment type="caution">
    <text evidence="2">The sequence shown here is derived from an EMBL/GenBank/DDBJ whole genome shotgun (WGS) entry which is preliminary data.</text>
</comment>
<keyword evidence="1" id="KW-0732">Signal</keyword>
<sequence length="137" mass="15093">MLISLKSIIVVTLAAFDLAAATLEEDKKKQCTFTCPSDASRTEAGCAKKTEYYGGNAVKWEMVIANPTENHKDFYNCLGTGMAFSTCCVPGTIITSKGKPMIFDSGNDPRKYARSCSDTRPEHMHIEEFPKDCKPPK</sequence>
<dbReference type="OrthoDB" id="10277406at2759"/>
<organism evidence="2 5">
    <name type="scientific">Puccinia graminis f. sp. tritici</name>
    <dbReference type="NCBI Taxonomy" id="56615"/>
    <lineage>
        <taxon>Eukaryota</taxon>
        <taxon>Fungi</taxon>
        <taxon>Dikarya</taxon>
        <taxon>Basidiomycota</taxon>
        <taxon>Pucciniomycotina</taxon>
        <taxon>Pucciniomycetes</taxon>
        <taxon>Pucciniales</taxon>
        <taxon>Pucciniaceae</taxon>
        <taxon>Puccinia</taxon>
    </lineage>
</organism>
<dbReference type="Proteomes" id="UP000325313">
    <property type="component" value="Unassembled WGS sequence"/>
</dbReference>
<proteinExistence type="predicted"/>
<dbReference type="EMBL" id="VSWC01000157">
    <property type="protein sequence ID" value="KAA1075243.1"/>
    <property type="molecule type" value="Genomic_DNA"/>
</dbReference>
<accession>A0A5B0M893</accession>
<evidence type="ECO:0000313" key="3">
    <source>
        <dbReference type="EMBL" id="KAA1075243.1"/>
    </source>
</evidence>
<reference evidence="4 5" key="1">
    <citation type="submission" date="2019-05" db="EMBL/GenBank/DDBJ databases">
        <title>Emergence of the Ug99 lineage of the wheat stem rust pathogen through somatic hybridization.</title>
        <authorList>
            <person name="Li F."/>
            <person name="Upadhyaya N.M."/>
            <person name="Sperschneider J."/>
            <person name="Matny O."/>
            <person name="Nguyen-Phuc H."/>
            <person name="Mago R."/>
            <person name="Raley C."/>
            <person name="Miller M.E."/>
            <person name="Silverstein K.A.T."/>
            <person name="Henningsen E."/>
            <person name="Hirsch C.D."/>
            <person name="Visser B."/>
            <person name="Pretorius Z.A."/>
            <person name="Steffenson B.J."/>
            <person name="Schwessinger B."/>
            <person name="Dodds P.N."/>
            <person name="Figueroa M."/>
        </authorList>
    </citation>
    <scope>NUCLEOTIDE SEQUENCE [LARGE SCALE GENOMIC DNA]</scope>
    <source>
        <strain evidence="3">21-0</strain>
        <strain evidence="2 5">Ug99</strain>
    </source>
</reference>
<feature type="chain" id="PRO_5036366111" evidence="1">
    <location>
        <begin position="22"/>
        <end position="137"/>
    </location>
</feature>
<dbReference type="AlphaFoldDB" id="A0A5B0M893"/>
<evidence type="ECO:0000313" key="5">
    <source>
        <dbReference type="Proteomes" id="UP000325313"/>
    </source>
</evidence>
<dbReference type="EMBL" id="VDEP01000476">
    <property type="protein sequence ID" value="KAA1072821.1"/>
    <property type="molecule type" value="Genomic_DNA"/>
</dbReference>
<evidence type="ECO:0000313" key="4">
    <source>
        <dbReference type="Proteomes" id="UP000324748"/>
    </source>
</evidence>
<dbReference type="Proteomes" id="UP000324748">
    <property type="component" value="Unassembled WGS sequence"/>
</dbReference>
<gene>
    <name evidence="3" type="ORF">PGT21_032038</name>
    <name evidence="2" type="ORF">PGTUg99_016476</name>
</gene>
<evidence type="ECO:0000256" key="1">
    <source>
        <dbReference type="SAM" id="SignalP"/>
    </source>
</evidence>